<dbReference type="Proteomes" id="UP001203297">
    <property type="component" value="Unassembled WGS sequence"/>
</dbReference>
<accession>A0AAD4M5V7</accession>
<evidence type="ECO:0000259" key="1">
    <source>
        <dbReference type="Pfam" id="PF00561"/>
    </source>
</evidence>
<evidence type="ECO:0000313" key="2">
    <source>
        <dbReference type="EMBL" id="KAI0302407.1"/>
    </source>
</evidence>
<gene>
    <name evidence="2" type="ORF">B0F90DRAFT_1809860</name>
</gene>
<dbReference type="InterPro" id="IPR029058">
    <property type="entry name" value="AB_hydrolase_fold"/>
</dbReference>
<dbReference type="PANTHER" id="PTHR43433">
    <property type="entry name" value="HYDROLASE, ALPHA/BETA FOLD FAMILY PROTEIN"/>
    <property type="match status" value="1"/>
</dbReference>
<dbReference type="AlphaFoldDB" id="A0AAD4M5V7"/>
<dbReference type="InterPro" id="IPR050471">
    <property type="entry name" value="AB_hydrolase"/>
</dbReference>
<comment type="caution">
    <text evidence="2">The sequence shown here is derived from an EMBL/GenBank/DDBJ whole genome shotgun (WGS) entry which is preliminary data.</text>
</comment>
<organism evidence="2 3">
    <name type="scientific">Multifurca ochricompacta</name>
    <dbReference type="NCBI Taxonomy" id="376703"/>
    <lineage>
        <taxon>Eukaryota</taxon>
        <taxon>Fungi</taxon>
        <taxon>Dikarya</taxon>
        <taxon>Basidiomycota</taxon>
        <taxon>Agaricomycotina</taxon>
        <taxon>Agaricomycetes</taxon>
        <taxon>Russulales</taxon>
        <taxon>Russulaceae</taxon>
        <taxon>Multifurca</taxon>
    </lineage>
</organism>
<sequence length="328" mass="36834">MSERPIQQQWPSFLNPATCVHKGLCPVTKLRGQHPPLESHSLYYEQHGTGPIKVVFIMGLNVSTSGWAAQVEHFGRLPQYSILVFDNRGVGNSDTPMGPYSTSGMAEDVIVLLDFLGWTEKRALHLVGLSLGGMIAQELSYRIPERFISLTLGVTTAGGLPLFNVPPWLGFKNLLRTQFIRDPKKRVPYIVEMCFNDSWLGAKAENDPEGRTNREIQIMLYNQRAAVTRIQKPLGALSQMWAGFTHHVQPKRLVQISKTIPKVLILTGDQDHLIRPSNSAYLKKHMAEAEYVVWKDTGHVVSAQHVERFNAILERVFLEGQARLEGSS</sequence>
<name>A0AAD4M5V7_9AGAM</name>
<protein>
    <submittedName>
        <fullName evidence="2">Alpha/beta-hydrolase</fullName>
    </submittedName>
</protein>
<keyword evidence="3" id="KW-1185">Reference proteome</keyword>
<dbReference type="SUPFAM" id="SSF53474">
    <property type="entry name" value="alpha/beta-Hydrolases"/>
    <property type="match status" value="1"/>
</dbReference>
<proteinExistence type="predicted"/>
<dbReference type="EMBL" id="WTXG01000011">
    <property type="protein sequence ID" value="KAI0302407.1"/>
    <property type="molecule type" value="Genomic_DNA"/>
</dbReference>
<feature type="domain" description="AB hydrolase-1" evidence="1">
    <location>
        <begin position="54"/>
        <end position="302"/>
    </location>
</feature>
<dbReference type="InterPro" id="IPR000073">
    <property type="entry name" value="AB_hydrolase_1"/>
</dbReference>
<evidence type="ECO:0000313" key="3">
    <source>
        <dbReference type="Proteomes" id="UP001203297"/>
    </source>
</evidence>
<reference evidence="2" key="1">
    <citation type="journal article" date="2022" name="New Phytol.">
        <title>Evolutionary transition to the ectomycorrhizal habit in the genomes of a hyperdiverse lineage of mushroom-forming fungi.</title>
        <authorList>
            <person name="Looney B."/>
            <person name="Miyauchi S."/>
            <person name="Morin E."/>
            <person name="Drula E."/>
            <person name="Courty P.E."/>
            <person name="Kohler A."/>
            <person name="Kuo A."/>
            <person name="LaButti K."/>
            <person name="Pangilinan J."/>
            <person name="Lipzen A."/>
            <person name="Riley R."/>
            <person name="Andreopoulos W."/>
            <person name="He G."/>
            <person name="Johnson J."/>
            <person name="Nolan M."/>
            <person name="Tritt A."/>
            <person name="Barry K.W."/>
            <person name="Grigoriev I.V."/>
            <person name="Nagy L.G."/>
            <person name="Hibbett D."/>
            <person name="Henrissat B."/>
            <person name="Matheny P.B."/>
            <person name="Labbe J."/>
            <person name="Martin F.M."/>
        </authorList>
    </citation>
    <scope>NUCLEOTIDE SEQUENCE</scope>
    <source>
        <strain evidence="2">BPL690</strain>
    </source>
</reference>
<dbReference type="PANTHER" id="PTHR43433:SF5">
    <property type="entry name" value="AB HYDROLASE-1 DOMAIN-CONTAINING PROTEIN"/>
    <property type="match status" value="1"/>
</dbReference>
<dbReference type="Gene3D" id="3.40.50.1820">
    <property type="entry name" value="alpha/beta hydrolase"/>
    <property type="match status" value="1"/>
</dbReference>
<dbReference type="Pfam" id="PF00561">
    <property type="entry name" value="Abhydrolase_1"/>
    <property type="match status" value="1"/>
</dbReference>